<keyword evidence="3" id="KW-0687">Ribonucleoprotein</keyword>
<protein>
    <submittedName>
        <fullName evidence="4">Rps3_b</fullName>
    </submittedName>
</protein>
<reference evidence="4" key="1">
    <citation type="submission" date="2016-07" db="EMBL/GenBank/DDBJ databases">
        <title>Mitochondrial genome evolution in stichotrich ciliates.</title>
        <authorList>
            <person name="Chen X."/>
            <person name="Landweber L."/>
        </authorList>
    </citation>
    <scope>NUCLEOTIDE SEQUENCE</scope>
</reference>
<dbReference type="EMBL" id="KX529838">
    <property type="protein sequence ID" value="APW82425.1"/>
    <property type="molecule type" value="Genomic_DNA"/>
</dbReference>
<keyword evidence="4" id="KW-0496">Mitochondrion</keyword>
<evidence type="ECO:0000256" key="1">
    <source>
        <dbReference type="ARBA" id="ARBA00010761"/>
    </source>
</evidence>
<keyword evidence="2" id="KW-0689">Ribosomal protein</keyword>
<organism evidence="4">
    <name type="scientific">Laurentiella strenua</name>
    <dbReference type="NCBI Taxonomy" id="114681"/>
    <lineage>
        <taxon>Eukaryota</taxon>
        <taxon>Sar</taxon>
        <taxon>Alveolata</taxon>
        <taxon>Ciliophora</taxon>
        <taxon>Intramacronucleata</taxon>
        <taxon>Spirotrichea</taxon>
        <taxon>Stichotrichia</taxon>
        <taxon>Sporadotrichida</taxon>
        <taxon>Oxytrichidae</taxon>
        <taxon>Stylonychinae</taxon>
        <taxon>Laurentiella</taxon>
    </lineage>
</organism>
<geneLocation type="mitochondrion" evidence="4"/>
<dbReference type="GO" id="GO:0005840">
    <property type="term" value="C:ribosome"/>
    <property type="evidence" value="ECO:0007669"/>
    <property type="project" value="UniProtKB-KW"/>
</dbReference>
<comment type="similarity">
    <text evidence="1">Belongs to the universal ribosomal protein uS3 family.</text>
</comment>
<dbReference type="InterPro" id="IPR036419">
    <property type="entry name" value="Ribosomal_S3_C_sf"/>
</dbReference>
<evidence type="ECO:0000313" key="4">
    <source>
        <dbReference type="EMBL" id="APW82425.1"/>
    </source>
</evidence>
<dbReference type="GO" id="GO:1990904">
    <property type="term" value="C:ribonucleoprotein complex"/>
    <property type="evidence" value="ECO:0007669"/>
    <property type="project" value="UniProtKB-KW"/>
</dbReference>
<evidence type="ECO:0000256" key="3">
    <source>
        <dbReference type="ARBA" id="ARBA00023274"/>
    </source>
</evidence>
<accession>A0A2I4PES6</accession>
<dbReference type="Gene3D" id="3.30.1140.32">
    <property type="entry name" value="Ribosomal protein S3, C-terminal domain"/>
    <property type="match status" value="1"/>
</dbReference>
<name>A0A2I4PES6_9SPIT</name>
<dbReference type="SUPFAM" id="SSF54821">
    <property type="entry name" value="Ribosomal protein S3 C-terminal domain"/>
    <property type="match status" value="1"/>
</dbReference>
<evidence type="ECO:0000256" key="2">
    <source>
        <dbReference type="ARBA" id="ARBA00022980"/>
    </source>
</evidence>
<sequence>MLLMNLNSLGPKLYSDYGKIKGTRANFRNSKLLYLYKVKNKNVFLNCLKWGGSYLSRENRKALDNRNKKFFLFNFLNYKNKYNSEASSFFYMKKKNNNTRSIRKISIIKSNFFFYSINKFFIYFFFKIITGKQIINNKLLYKDTLLFTKIFNKNSNFFSSLYPFHFSHRNSNFFFQTFFFFLNFLPLREKIFKNLTFFKNKTPISFLKNYVFYSQYANTPKIGSFDQLRLDKKNKIKKNFFFLNILNKFFSKKRLKFKNKTIKNFFFKLWFSKYLSYSRVFDLTFSRGKPFSSYYLFLIKSFDGVSVPFVKLTETSDHLEEEYFFNLFKILNFNIQRVLKKFKNLNNLSIVNLISHSQNKFYDDPLIYKTKTYYFFNFQSKALKILSTLGSSPFKKNNKISELKLSNSFLFNFKKISFSENFLYKKNVYSFFSPFYLSKIECFLFILNNPLLVKRTLHFFKSFFIFPTFEYLKNFFYSFYSYNGLMGTKASPLCTNIVPTKNSFLFQFKRHFLQSFNYRKFDAQLAPHYYHYLIKFLEFCSGKKVYLQLNSFIILSLTEDEKTQCFIWSQRIKLFRKILGPRLFLNESLQILWICLKLKDPYLLSNWMLHMFYKISFWKYKMLFRYMQYILRYFFWPLFDKIKVKGLKFQLKGKVSVAGNARKRTVRYKIGSTGHASFNNRVLTNLNLLRTFTGVIGFRTWLIF</sequence>
<proteinExistence type="inferred from homology"/>
<dbReference type="AlphaFoldDB" id="A0A2I4PES6"/>
<gene>
    <name evidence="4" type="primary">rps3_b</name>
</gene>